<accession>A0A410MI00</accession>
<dbReference type="RefSeq" id="WP_128526615.1">
    <property type="nucleotide sequence ID" value="NZ_CANLVY010000005.1"/>
</dbReference>
<proteinExistence type="predicted"/>
<dbReference type="Gene3D" id="2.60.40.3830">
    <property type="match status" value="1"/>
</dbReference>
<keyword evidence="1" id="KW-0732">Signal</keyword>
<dbReference type="InterPro" id="IPR032366">
    <property type="entry name" value="DUF4871"/>
</dbReference>
<evidence type="ECO:0008006" key="4">
    <source>
        <dbReference type="Google" id="ProtNLM"/>
    </source>
</evidence>
<feature type="signal peptide" evidence="1">
    <location>
        <begin position="1"/>
        <end position="19"/>
    </location>
</feature>
<evidence type="ECO:0000256" key="1">
    <source>
        <dbReference type="SAM" id="SignalP"/>
    </source>
</evidence>
<dbReference type="KEGG" id="hli:HLI_20060"/>
<dbReference type="Pfam" id="PF16167">
    <property type="entry name" value="DUF4871"/>
    <property type="match status" value="1"/>
</dbReference>
<feature type="chain" id="PRO_5038838647" description="DUF4871 domain-containing protein" evidence="1">
    <location>
        <begin position="20"/>
        <end position="141"/>
    </location>
</feature>
<name>A0A410MI00_9BACI</name>
<dbReference type="AlphaFoldDB" id="A0A410MI00"/>
<sequence>MKKFSLLWLLIFLVACQNAPLNQEDKGTVDGTFKAGSYKMLGDKGRIGFIESTFYAGEDQKYMWHFWGESSELDGSLLVKATHEKTGQEKKVLQVDALSGPNNTADAHIPSLMSLPESGIWLLDAYIGGDYFGTVTVKVYE</sequence>
<gene>
    <name evidence="2" type="ORF">HLI_20060</name>
</gene>
<dbReference type="EMBL" id="CP026118">
    <property type="protein sequence ID" value="QAS54349.1"/>
    <property type="molecule type" value="Genomic_DNA"/>
</dbReference>
<dbReference type="PROSITE" id="PS51257">
    <property type="entry name" value="PROKAR_LIPOPROTEIN"/>
    <property type="match status" value="1"/>
</dbReference>
<dbReference type="OrthoDB" id="2381403at2"/>
<evidence type="ECO:0000313" key="2">
    <source>
        <dbReference type="EMBL" id="QAS54349.1"/>
    </source>
</evidence>
<reference evidence="2 3" key="1">
    <citation type="submission" date="2018-01" db="EMBL/GenBank/DDBJ databases">
        <title>The whole genome sequencing and assembly of Halobacillus litoralis ERB031 strain.</title>
        <authorList>
            <person name="Lee S.-J."/>
            <person name="Park M.-K."/>
            <person name="Kim J.-Y."/>
            <person name="Lee Y.-J."/>
            <person name="Yi H."/>
            <person name="Bahn Y.-S."/>
            <person name="Kim J.F."/>
            <person name="Lee D.-W."/>
        </authorList>
    </citation>
    <scope>NUCLEOTIDE SEQUENCE [LARGE SCALE GENOMIC DNA]</scope>
    <source>
        <strain evidence="2 3">ERB 031</strain>
    </source>
</reference>
<protein>
    <recommendedName>
        <fullName evidence="4">DUF4871 domain-containing protein</fullName>
    </recommendedName>
</protein>
<dbReference type="Proteomes" id="UP000287756">
    <property type="component" value="Chromosome"/>
</dbReference>
<evidence type="ECO:0000313" key="3">
    <source>
        <dbReference type="Proteomes" id="UP000287756"/>
    </source>
</evidence>
<organism evidence="2 3">
    <name type="scientific">Halobacillus litoralis</name>
    <dbReference type="NCBI Taxonomy" id="45668"/>
    <lineage>
        <taxon>Bacteria</taxon>
        <taxon>Bacillati</taxon>
        <taxon>Bacillota</taxon>
        <taxon>Bacilli</taxon>
        <taxon>Bacillales</taxon>
        <taxon>Bacillaceae</taxon>
        <taxon>Halobacillus</taxon>
    </lineage>
</organism>